<dbReference type="STRING" id="1454003.AW10_00367"/>
<comment type="similarity">
    <text evidence="2">Belongs to the TacA antitoxin family.</text>
</comment>
<evidence type="ECO:0000256" key="2">
    <source>
        <dbReference type="ARBA" id="ARBA00049988"/>
    </source>
</evidence>
<evidence type="ECO:0000256" key="1">
    <source>
        <dbReference type="ARBA" id="ARBA00022649"/>
    </source>
</evidence>
<dbReference type="SUPFAM" id="SSF47598">
    <property type="entry name" value="Ribbon-helix-helix"/>
    <property type="match status" value="1"/>
</dbReference>
<gene>
    <name evidence="3" type="ORF">AW10_00367</name>
</gene>
<protein>
    <recommendedName>
        <fullName evidence="5">DUF1778 domain-containing protein</fullName>
    </recommendedName>
</protein>
<dbReference type="EMBL" id="JEMX01000010">
    <property type="protein sequence ID" value="EXI82581.1"/>
    <property type="molecule type" value="Genomic_DNA"/>
</dbReference>
<dbReference type="PATRIC" id="fig|1454003.3.peg.374"/>
<reference evidence="3 4" key="1">
    <citation type="submission" date="2014-02" db="EMBL/GenBank/DDBJ databases">
        <title>Expanding our view of genomic diversity in Candidatus Accumulibacter clades.</title>
        <authorList>
            <person name="Skennerton C.T."/>
            <person name="Barr J.J."/>
            <person name="Slater F.R."/>
            <person name="Bond P.L."/>
            <person name="Tyson G.W."/>
        </authorList>
    </citation>
    <scope>NUCLEOTIDE SEQUENCE [LARGE SCALE GENOMIC DNA]</scope>
    <source>
        <strain evidence="4">BA-92</strain>
    </source>
</reference>
<comment type="caution">
    <text evidence="3">The sequence shown here is derived from an EMBL/GenBank/DDBJ whole genome shotgun (WGS) entry which is preliminary data.</text>
</comment>
<keyword evidence="1" id="KW-1277">Toxin-antitoxin system</keyword>
<dbReference type="InterPro" id="IPR014795">
    <property type="entry name" value="TacA_1-like"/>
</dbReference>
<dbReference type="PANTHER" id="PTHR35401:SF2">
    <property type="entry name" value="ABC-TYPE TRANSPORT SYSTEM"/>
    <property type="match status" value="1"/>
</dbReference>
<organism evidence="3 4">
    <name type="scientific">Candidatus Accumulibacter appositus</name>
    <dbReference type="NCBI Taxonomy" id="1454003"/>
    <lineage>
        <taxon>Bacteria</taxon>
        <taxon>Pseudomonadati</taxon>
        <taxon>Pseudomonadota</taxon>
        <taxon>Betaproteobacteria</taxon>
        <taxon>Candidatus Accumulibacter</taxon>
    </lineage>
</organism>
<evidence type="ECO:0000313" key="4">
    <source>
        <dbReference type="Proteomes" id="UP000021816"/>
    </source>
</evidence>
<accession>A0A011P4N7</accession>
<dbReference type="GO" id="GO:0006355">
    <property type="term" value="P:regulation of DNA-templated transcription"/>
    <property type="evidence" value="ECO:0007669"/>
    <property type="project" value="InterPro"/>
</dbReference>
<name>A0A011P4N7_9PROT</name>
<proteinExistence type="inferred from homology"/>
<evidence type="ECO:0008006" key="5">
    <source>
        <dbReference type="Google" id="ProtNLM"/>
    </source>
</evidence>
<sequence>MPRAIVEDNSRLALRVRPDDKATLMRAVALEHTDMTDFILRHALDAARKVIEQAEHLTLSERDSLRVLDALENPPAPNAKLLAAARRLPKGA</sequence>
<evidence type="ECO:0000313" key="3">
    <source>
        <dbReference type="EMBL" id="EXI82581.1"/>
    </source>
</evidence>
<dbReference type="AlphaFoldDB" id="A0A011P4N7"/>
<dbReference type="Proteomes" id="UP000021816">
    <property type="component" value="Unassembled WGS sequence"/>
</dbReference>
<dbReference type="InterPro" id="IPR010985">
    <property type="entry name" value="Ribbon_hlx_hlx"/>
</dbReference>
<dbReference type="Gene3D" id="1.20.5.780">
    <property type="entry name" value="Single helix bin"/>
    <property type="match status" value="1"/>
</dbReference>
<dbReference type="Pfam" id="PF08681">
    <property type="entry name" value="TacA1"/>
    <property type="match status" value="1"/>
</dbReference>
<dbReference type="PANTHER" id="PTHR35401">
    <property type="entry name" value="COPG FAMILY HELIX-TURN-HELIX PROTEIN-RELATED-RELATED"/>
    <property type="match status" value="1"/>
</dbReference>